<dbReference type="InterPro" id="IPR011333">
    <property type="entry name" value="SKP1/BTB/POZ_sf"/>
</dbReference>
<feature type="domain" description="BTB" evidence="1">
    <location>
        <begin position="18"/>
        <end position="85"/>
    </location>
</feature>
<dbReference type="OrthoDB" id="61370at2759"/>
<dbReference type="CDD" id="cd18186">
    <property type="entry name" value="BTB_POZ_ZBTB_KLHL-like"/>
    <property type="match status" value="1"/>
</dbReference>
<keyword evidence="3" id="KW-1185">Reference proteome</keyword>
<dbReference type="AlphaFoldDB" id="A0A2B7Z1D5"/>
<dbReference type="EMBL" id="PDNA01000011">
    <property type="protein sequence ID" value="PGH26938.1"/>
    <property type="molecule type" value="Genomic_DNA"/>
</dbReference>
<gene>
    <name evidence="2" type="ORF">AJ80_01320</name>
</gene>
<organism evidence="2 3">
    <name type="scientific">Polytolypa hystricis (strain UAMH7299)</name>
    <dbReference type="NCBI Taxonomy" id="1447883"/>
    <lineage>
        <taxon>Eukaryota</taxon>
        <taxon>Fungi</taxon>
        <taxon>Dikarya</taxon>
        <taxon>Ascomycota</taxon>
        <taxon>Pezizomycotina</taxon>
        <taxon>Eurotiomycetes</taxon>
        <taxon>Eurotiomycetidae</taxon>
        <taxon>Onygenales</taxon>
        <taxon>Onygenales incertae sedis</taxon>
        <taxon>Polytolypa</taxon>
    </lineage>
</organism>
<dbReference type="PANTHER" id="PTHR47843:SF2">
    <property type="entry name" value="BTB DOMAIN-CONTAINING PROTEIN"/>
    <property type="match status" value="1"/>
</dbReference>
<dbReference type="Gene3D" id="3.30.710.10">
    <property type="entry name" value="Potassium Channel Kv1.1, Chain A"/>
    <property type="match status" value="1"/>
</dbReference>
<reference evidence="2 3" key="1">
    <citation type="submission" date="2017-10" db="EMBL/GenBank/DDBJ databases">
        <title>Comparative genomics in systemic dimorphic fungi from Ajellomycetaceae.</title>
        <authorList>
            <person name="Munoz J.F."/>
            <person name="Mcewen J.G."/>
            <person name="Clay O.K."/>
            <person name="Cuomo C.A."/>
        </authorList>
    </citation>
    <scope>NUCLEOTIDE SEQUENCE [LARGE SCALE GENOMIC DNA]</scope>
    <source>
        <strain evidence="2 3">UAMH7299</strain>
    </source>
</reference>
<evidence type="ECO:0000313" key="2">
    <source>
        <dbReference type="EMBL" id="PGH26938.1"/>
    </source>
</evidence>
<dbReference type="Proteomes" id="UP000224634">
    <property type="component" value="Unassembled WGS sequence"/>
</dbReference>
<dbReference type="Pfam" id="PF00651">
    <property type="entry name" value="BTB"/>
    <property type="match status" value="1"/>
</dbReference>
<accession>A0A2B7Z1D5</accession>
<dbReference type="PROSITE" id="PS50097">
    <property type="entry name" value="BTB"/>
    <property type="match status" value="1"/>
</dbReference>
<dbReference type="InterPro" id="IPR000210">
    <property type="entry name" value="BTB/POZ_dom"/>
</dbReference>
<evidence type="ECO:0000313" key="3">
    <source>
        <dbReference type="Proteomes" id="UP000224634"/>
    </source>
</evidence>
<protein>
    <recommendedName>
        <fullName evidence="1">BTB domain-containing protein</fullName>
    </recommendedName>
</protein>
<comment type="caution">
    <text evidence="2">The sequence shown here is derived from an EMBL/GenBank/DDBJ whole genome shotgun (WGS) entry which is preliminary data.</text>
</comment>
<dbReference type="PANTHER" id="PTHR47843">
    <property type="entry name" value="BTB DOMAIN-CONTAINING PROTEIN-RELATED"/>
    <property type="match status" value="1"/>
</dbReference>
<sequence>MASRSLLLPHYLTTLNASDFARVIVCRGKDEELFPVPKHMLSAFSPRFQAALNAESGEEEETVIRYPELELDTFELFVEWMYTGRYLDRLQLPPSGII</sequence>
<evidence type="ECO:0000259" key="1">
    <source>
        <dbReference type="PROSITE" id="PS50097"/>
    </source>
</evidence>
<dbReference type="SUPFAM" id="SSF54695">
    <property type="entry name" value="POZ domain"/>
    <property type="match status" value="1"/>
</dbReference>
<proteinExistence type="predicted"/>
<name>A0A2B7Z1D5_POLH7</name>